<keyword evidence="5" id="KW-1185">Reference proteome</keyword>
<evidence type="ECO:0000313" key="5">
    <source>
        <dbReference type="Proteomes" id="UP000187209"/>
    </source>
</evidence>
<evidence type="ECO:0000256" key="2">
    <source>
        <dbReference type="ARBA" id="ARBA00022737"/>
    </source>
</evidence>
<dbReference type="PANTHER" id="PTHR48051">
    <property type="match status" value="1"/>
</dbReference>
<dbReference type="OrthoDB" id="311744at2759"/>
<dbReference type="Pfam" id="PF23598">
    <property type="entry name" value="LRR_14"/>
    <property type="match status" value="1"/>
</dbReference>
<dbReference type="PANTHER" id="PTHR48051:SF54">
    <property type="entry name" value="LEUCINE-RICH REPEAT-CONTAINING PROTEIN"/>
    <property type="match status" value="1"/>
</dbReference>
<sequence length="387" mass="45254">MSDKQITTKLQLAQKSLNLSLSSLNIFKIPEKVINITNLLRLDISNNNIETIPSTIGQLIKLKQFWANVNPLRLIPTELSHCKSLESLDLSNTKIIELPRDLALLHRLREIKLDNCPLNEKLKEKYSEGITSVWKYLQRKVDRKNYKEEVFRRLRENIYVGEDPRKVMELTLNIFQNMRDVDTNGLKLFVHNIGRIFPEKIEYAFPERIREKVEEILMDLDRRAELSELTLKLKSKYPQEDLPKVAQLALTLAQTYNQEDIQKIFKNKLLPEDFQEMEIPALSQSLTMIREKHEHQMERSRLALFSKLKTVYGSEESIEDLQACADDFSSLFQSPLELRRFVKNSDKYLPESFKDFNAEAIFNNFKGFTSTFSQGGEMRDSQMKTKA</sequence>
<dbReference type="GO" id="GO:0005737">
    <property type="term" value="C:cytoplasm"/>
    <property type="evidence" value="ECO:0007669"/>
    <property type="project" value="TreeGrafter"/>
</dbReference>
<dbReference type="EMBL" id="MPUH01000414">
    <property type="protein sequence ID" value="OMJ80653.1"/>
    <property type="molecule type" value="Genomic_DNA"/>
</dbReference>
<keyword evidence="2" id="KW-0677">Repeat</keyword>
<dbReference type="SUPFAM" id="SSF52058">
    <property type="entry name" value="L domain-like"/>
    <property type="match status" value="1"/>
</dbReference>
<dbReference type="Gene3D" id="3.80.10.10">
    <property type="entry name" value="Ribonuclease Inhibitor"/>
    <property type="match status" value="1"/>
</dbReference>
<feature type="domain" description="Disease resistance R13L4/SHOC-2-like LRR" evidence="3">
    <location>
        <begin position="19"/>
        <end position="130"/>
    </location>
</feature>
<organism evidence="4 5">
    <name type="scientific">Stentor coeruleus</name>
    <dbReference type="NCBI Taxonomy" id="5963"/>
    <lineage>
        <taxon>Eukaryota</taxon>
        <taxon>Sar</taxon>
        <taxon>Alveolata</taxon>
        <taxon>Ciliophora</taxon>
        <taxon>Postciliodesmatophora</taxon>
        <taxon>Heterotrichea</taxon>
        <taxon>Heterotrichida</taxon>
        <taxon>Stentoridae</taxon>
        <taxon>Stentor</taxon>
    </lineage>
</organism>
<keyword evidence="1" id="KW-0433">Leucine-rich repeat</keyword>
<evidence type="ECO:0000313" key="4">
    <source>
        <dbReference type="EMBL" id="OMJ80653.1"/>
    </source>
</evidence>
<dbReference type="AlphaFoldDB" id="A0A1R2BV23"/>
<evidence type="ECO:0000259" key="3">
    <source>
        <dbReference type="Pfam" id="PF23598"/>
    </source>
</evidence>
<reference evidence="4 5" key="1">
    <citation type="submission" date="2016-11" db="EMBL/GenBank/DDBJ databases">
        <title>The macronuclear genome of Stentor coeruleus: a giant cell with tiny introns.</title>
        <authorList>
            <person name="Slabodnick M."/>
            <person name="Ruby J.G."/>
            <person name="Reiff S.B."/>
            <person name="Swart E.C."/>
            <person name="Gosai S."/>
            <person name="Prabakaran S."/>
            <person name="Witkowska E."/>
            <person name="Larue G.E."/>
            <person name="Fisher S."/>
            <person name="Freeman R.M."/>
            <person name="Gunawardena J."/>
            <person name="Chu W."/>
            <person name="Stover N.A."/>
            <person name="Gregory B.D."/>
            <person name="Nowacki M."/>
            <person name="Derisi J."/>
            <person name="Roy S.W."/>
            <person name="Marshall W.F."/>
            <person name="Sood P."/>
        </authorList>
    </citation>
    <scope>NUCLEOTIDE SEQUENCE [LARGE SCALE GENOMIC DNA]</scope>
    <source>
        <strain evidence="4">WM001</strain>
    </source>
</reference>
<dbReference type="Proteomes" id="UP000187209">
    <property type="component" value="Unassembled WGS sequence"/>
</dbReference>
<dbReference type="PROSITE" id="PS51450">
    <property type="entry name" value="LRR"/>
    <property type="match status" value="2"/>
</dbReference>
<name>A0A1R2BV23_9CILI</name>
<dbReference type="InterPro" id="IPR032675">
    <property type="entry name" value="LRR_dom_sf"/>
</dbReference>
<gene>
    <name evidence="4" type="ORF">SteCoe_19028</name>
</gene>
<evidence type="ECO:0000256" key="1">
    <source>
        <dbReference type="ARBA" id="ARBA00022614"/>
    </source>
</evidence>
<comment type="caution">
    <text evidence="4">The sequence shown here is derived from an EMBL/GenBank/DDBJ whole genome shotgun (WGS) entry which is preliminary data.</text>
</comment>
<proteinExistence type="predicted"/>
<accession>A0A1R2BV23</accession>
<dbReference type="InterPro" id="IPR001611">
    <property type="entry name" value="Leu-rich_rpt"/>
</dbReference>
<dbReference type="InterPro" id="IPR050216">
    <property type="entry name" value="LRR_domain-containing"/>
</dbReference>
<dbReference type="InterPro" id="IPR055414">
    <property type="entry name" value="LRR_R13L4/SHOC2-like"/>
</dbReference>
<protein>
    <recommendedName>
        <fullName evidence="3">Disease resistance R13L4/SHOC-2-like LRR domain-containing protein</fullName>
    </recommendedName>
</protein>